<dbReference type="InterPro" id="IPR036779">
    <property type="entry name" value="LysM_dom_sf"/>
</dbReference>
<dbReference type="PANTHER" id="PTHR34700">
    <property type="entry name" value="POTASSIUM BINDING PROTEIN KBP"/>
    <property type="match status" value="1"/>
</dbReference>
<feature type="region of interest" description="Disordered" evidence="1">
    <location>
        <begin position="57"/>
        <end position="76"/>
    </location>
</feature>
<sequence>MMKNRAGLLALLVLVAATLLMVFFVLPRIGNDKKPIGDAVNQASSAVKNTLADSTQKAPDVLPKTGEATQNSAAANTETAQKLGSLTGAATASLTELKALFADGKGPTADVFGSAKTKVISALQAIVDFALPQGADPATTAMVDRAHDGAGKALSIIQALPENITDGLGAIQKAEAALIGQPGAETVAGPVTPAFDVLRVEPDGSTVIAGSAQPGAKLEILDGDKVVTTTEVGPSGDFAAVLDNPLPPGDHELVLKATGKDGKSVVSEEVATVSVPKDDSTQLLAMVSKPGKASRIITAPTAKQPRVASATGEAAPASTDGTAGAQDTTLAVASPTTNPAAAVATDDHPEIMVNAVEIENDHIFVAGTTRPRAKVRAYADDKLIGEIVAAGDGHFVIDGTMPLSVGDHNIRVDVLDASGKAVLRTAVNFNRPAGNQVTVAAQTQAAAPAASSAAAMVPLDEGQLGKLRDDIAKAFSLLKGLFTGGKVPGDEQLAAARSGTEIALKSLSEFRPAIDANATLKQSATTASASAAKALAFLQALPKDAKSVGDAIDRIELMLASIIKPVAAVPVQASADATPNSGEPKTFQQAPLAANSNAVIIRHGDTLWQISRRTYGLGVRYTTIYLANEDKINNPDHILPGQVFGLPKDALPNAEELHRKRPWQQHTQ</sequence>
<dbReference type="OrthoDB" id="370541at2"/>
<gene>
    <name evidence="3" type="ORF">CPY51_01770</name>
</gene>
<evidence type="ECO:0000256" key="1">
    <source>
        <dbReference type="SAM" id="MobiDB-lite"/>
    </source>
</evidence>
<dbReference type="EMBL" id="PCDP01000001">
    <property type="protein sequence ID" value="PZM17301.1"/>
    <property type="molecule type" value="Genomic_DNA"/>
</dbReference>
<dbReference type="InterPro" id="IPR018392">
    <property type="entry name" value="LysM"/>
</dbReference>
<dbReference type="RefSeq" id="WP_111158627.1">
    <property type="nucleotide sequence ID" value="NZ_PCDP01000001.1"/>
</dbReference>
<dbReference type="Pfam" id="PF01476">
    <property type="entry name" value="LysM"/>
    <property type="match status" value="1"/>
</dbReference>
<dbReference type="PROSITE" id="PS51782">
    <property type="entry name" value="LYSM"/>
    <property type="match status" value="1"/>
</dbReference>
<proteinExistence type="predicted"/>
<dbReference type="Proteomes" id="UP000248925">
    <property type="component" value="Unassembled WGS sequence"/>
</dbReference>
<feature type="region of interest" description="Disordered" evidence="1">
    <location>
        <begin position="302"/>
        <end position="324"/>
    </location>
</feature>
<keyword evidence="4" id="KW-1185">Reference proteome</keyword>
<dbReference type="CDD" id="cd00118">
    <property type="entry name" value="LysM"/>
    <property type="match status" value="1"/>
</dbReference>
<dbReference type="Gene3D" id="3.10.350.10">
    <property type="entry name" value="LysM domain"/>
    <property type="match status" value="1"/>
</dbReference>
<protein>
    <submittedName>
        <fullName evidence="3">Peptidoglycan-binding protein LysM</fullName>
    </submittedName>
</protein>
<dbReference type="InterPro" id="IPR052196">
    <property type="entry name" value="Bact_Kbp"/>
</dbReference>
<dbReference type="InterPro" id="IPR013783">
    <property type="entry name" value="Ig-like_fold"/>
</dbReference>
<evidence type="ECO:0000313" key="3">
    <source>
        <dbReference type="EMBL" id="PZM17301.1"/>
    </source>
</evidence>
<feature type="compositionally biased region" description="Polar residues" evidence="1">
    <location>
        <begin position="67"/>
        <end position="76"/>
    </location>
</feature>
<accession>A0A2W4D1Q0</accession>
<dbReference type="Gene3D" id="2.60.40.10">
    <property type="entry name" value="Immunoglobulins"/>
    <property type="match status" value="1"/>
</dbReference>
<dbReference type="PANTHER" id="PTHR34700:SF4">
    <property type="entry name" value="PHAGE-LIKE ELEMENT PBSX PROTEIN XKDP"/>
    <property type="match status" value="1"/>
</dbReference>
<feature type="domain" description="LysM" evidence="2">
    <location>
        <begin position="597"/>
        <end position="646"/>
    </location>
</feature>
<evidence type="ECO:0000313" key="4">
    <source>
        <dbReference type="Proteomes" id="UP000248925"/>
    </source>
</evidence>
<name>A0A2W4D1Q0_9HYPH</name>
<reference evidence="3 4" key="1">
    <citation type="journal article" date="2018" name="Sci. Rep.">
        <title>Rhizobium tumorigenes sp. nov., a novel plant tumorigenic bacterium isolated from cane gall tumors on thornless blackberry.</title>
        <authorList>
            <person name="Kuzmanovi N."/>
            <person name="Smalla K."/>
            <person name="Gronow S."/>
            <person name="PuBawska J."/>
        </authorList>
    </citation>
    <scope>NUCLEOTIDE SEQUENCE [LARGE SCALE GENOMIC DNA]</scope>
    <source>
        <strain evidence="3 4">CCBAU 85046</strain>
    </source>
</reference>
<dbReference type="AlphaFoldDB" id="A0A2W4D1Q0"/>
<organism evidence="3 4">
    <name type="scientific">Rhizobium tubonense</name>
    <dbReference type="NCBI Taxonomy" id="484088"/>
    <lineage>
        <taxon>Bacteria</taxon>
        <taxon>Pseudomonadati</taxon>
        <taxon>Pseudomonadota</taxon>
        <taxon>Alphaproteobacteria</taxon>
        <taxon>Hyphomicrobiales</taxon>
        <taxon>Rhizobiaceae</taxon>
        <taxon>Rhizobium/Agrobacterium group</taxon>
        <taxon>Rhizobium</taxon>
    </lineage>
</organism>
<evidence type="ECO:0000259" key="2">
    <source>
        <dbReference type="PROSITE" id="PS51782"/>
    </source>
</evidence>
<comment type="caution">
    <text evidence="3">The sequence shown here is derived from an EMBL/GenBank/DDBJ whole genome shotgun (WGS) entry which is preliminary data.</text>
</comment>